<comment type="caution">
    <text evidence="1">The sequence shown here is derived from an EMBL/GenBank/DDBJ whole genome shotgun (WGS) entry which is preliminary data.</text>
</comment>
<reference evidence="1" key="1">
    <citation type="journal article" date="2014" name="Int. J. Syst. Evol. Microbiol.">
        <title>Complete genome sequence of Corynebacterium casei LMG S-19264T (=DSM 44701T), isolated from a smear-ripened cheese.</title>
        <authorList>
            <consortium name="US DOE Joint Genome Institute (JGI-PGF)"/>
            <person name="Walter F."/>
            <person name="Albersmeier A."/>
            <person name="Kalinowski J."/>
            <person name="Ruckert C."/>
        </authorList>
    </citation>
    <scope>NUCLEOTIDE SEQUENCE</scope>
    <source>
        <strain evidence="1">VKM Ac-2007</strain>
    </source>
</reference>
<accession>A0A9W6IA41</accession>
<dbReference type="EMBL" id="BSEV01000034">
    <property type="protein sequence ID" value="GLK14587.1"/>
    <property type="molecule type" value="Genomic_DNA"/>
</dbReference>
<sequence>MHADGESFLATLHVVGHPMLGVPALDGPDDHDAIVRLSRAGFLPRPLPDVLGLAVRLPGAGGAGGDLDLLLASALWPGWLLTPRGDFASATYSTVLPYDHAGERLRFLAVPGDPTRRVRANTRLLAEAVAERPLVFVLGVDGADRRPLAWLSVHTPLPRDAGEPEGFDPVMNSHPALRPSGWLQEVRVAAYAGSRRGREAKGEVSATVNPHW</sequence>
<evidence type="ECO:0008006" key="3">
    <source>
        <dbReference type="Google" id="ProtNLM"/>
    </source>
</evidence>
<dbReference type="GO" id="GO:0020037">
    <property type="term" value="F:heme binding"/>
    <property type="evidence" value="ECO:0007669"/>
    <property type="project" value="InterPro"/>
</dbReference>
<evidence type="ECO:0000313" key="1">
    <source>
        <dbReference type="EMBL" id="GLK14587.1"/>
    </source>
</evidence>
<name>A0A9W6IA41_9ACTN</name>
<proteinExistence type="predicted"/>
<dbReference type="InterPro" id="IPR020835">
    <property type="entry name" value="Catalase_sf"/>
</dbReference>
<organism evidence="1 2">
    <name type="scientific">Streptosporangium carneum</name>
    <dbReference type="NCBI Taxonomy" id="47481"/>
    <lineage>
        <taxon>Bacteria</taxon>
        <taxon>Bacillati</taxon>
        <taxon>Actinomycetota</taxon>
        <taxon>Actinomycetes</taxon>
        <taxon>Streptosporangiales</taxon>
        <taxon>Streptosporangiaceae</taxon>
        <taxon>Streptosporangium</taxon>
    </lineage>
</organism>
<dbReference type="Proteomes" id="UP001143474">
    <property type="component" value="Unassembled WGS sequence"/>
</dbReference>
<keyword evidence="2" id="KW-1185">Reference proteome</keyword>
<dbReference type="SUPFAM" id="SSF56634">
    <property type="entry name" value="Heme-dependent catalase-like"/>
    <property type="match status" value="1"/>
</dbReference>
<dbReference type="AlphaFoldDB" id="A0A9W6IA41"/>
<gene>
    <name evidence="1" type="ORF">GCM10017600_79990</name>
</gene>
<reference evidence="1" key="2">
    <citation type="submission" date="2023-01" db="EMBL/GenBank/DDBJ databases">
        <authorList>
            <person name="Sun Q."/>
            <person name="Evtushenko L."/>
        </authorList>
    </citation>
    <scope>NUCLEOTIDE SEQUENCE</scope>
    <source>
        <strain evidence="1">VKM Ac-2007</strain>
    </source>
</reference>
<protein>
    <recommendedName>
        <fullName evidence="3">Phosphodiesterase</fullName>
    </recommendedName>
</protein>
<evidence type="ECO:0000313" key="2">
    <source>
        <dbReference type="Proteomes" id="UP001143474"/>
    </source>
</evidence>